<dbReference type="Proteomes" id="UP000325607">
    <property type="component" value="Unassembled WGS sequence"/>
</dbReference>
<reference evidence="1 2" key="1">
    <citation type="submission" date="2019-09" db="EMBL/GenBank/DDBJ databases">
        <authorList>
            <person name="Chandra G."/>
            <person name="Truman W A."/>
        </authorList>
    </citation>
    <scope>NUCLEOTIDE SEQUENCE [LARGE SCALE GENOMIC DNA]</scope>
    <source>
        <strain evidence="1">PS645</strain>
    </source>
</reference>
<evidence type="ECO:0008006" key="3">
    <source>
        <dbReference type="Google" id="ProtNLM"/>
    </source>
</evidence>
<proteinExistence type="predicted"/>
<dbReference type="SUPFAM" id="SSF51735">
    <property type="entry name" value="NAD(P)-binding Rossmann-fold domains"/>
    <property type="match status" value="1"/>
</dbReference>
<organism evidence="1 2">
    <name type="scientific">Pseudomonas fluorescens</name>
    <dbReference type="NCBI Taxonomy" id="294"/>
    <lineage>
        <taxon>Bacteria</taxon>
        <taxon>Pseudomonadati</taxon>
        <taxon>Pseudomonadota</taxon>
        <taxon>Gammaproteobacteria</taxon>
        <taxon>Pseudomonadales</taxon>
        <taxon>Pseudomonadaceae</taxon>
        <taxon>Pseudomonas</taxon>
    </lineage>
</organism>
<dbReference type="OrthoDB" id="3518805at2"/>
<dbReference type="InterPro" id="IPR036291">
    <property type="entry name" value="NAD(P)-bd_dom_sf"/>
</dbReference>
<gene>
    <name evidence="1" type="ORF">PS645_00186</name>
</gene>
<name>A0A5E6P7L4_PSEFL</name>
<protein>
    <recommendedName>
        <fullName evidence="3">Saccharopine dehydrogenase</fullName>
    </recommendedName>
</protein>
<dbReference type="AlphaFoldDB" id="A0A5E6P7L4"/>
<evidence type="ECO:0000313" key="1">
    <source>
        <dbReference type="EMBL" id="VVM39276.1"/>
    </source>
</evidence>
<dbReference type="EMBL" id="CABVGX010000001">
    <property type="protein sequence ID" value="VVM39276.1"/>
    <property type="molecule type" value="Genomic_DNA"/>
</dbReference>
<evidence type="ECO:0000313" key="2">
    <source>
        <dbReference type="Proteomes" id="UP000325607"/>
    </source>
</evidence>
<dbReference type="RefSeq" id="WP_150578710.1">
    <property type="nucleotide sequence ID" value="NZ_CABVGX010000001.1"/>
</dbReference>
<accession>A0A5E6P7L4</accession>
<sequence>MSLHPILLMGGSGAIGHQAARALRAAHPDVPLLIGGRDLAKVQQAAEQIGGAQGVVIDPGADDLGLGERSVSGVVVFYMDHALAGLRFAQQRGVPHLSISSGVFEIAPEIATYIHAPDAAPIVLGYEWMVGGTTVSTLNIAKAFGRVHDITINALVDEQDGGGPTVATDFEHLNKMLPAALTRRDGVYVWREGADAVVSFRAVDGTEMKANGFSSIDVVGLAAATGAPDVQFNMAVGVSSSRREGRPMSTEILIELTGEDLQGEPLHTRHAVVHPAGAAALTGLSVAMLLERLLGLDGHPATSAGLYFPYQLLDAAAYLQRLGQEGGELLELPVLR</sequence>